<evidence type="ECO:0000313" key="4">
    <source>
        <dbReference type="EMBL" id="AAR05249.1"/>
    </source>
</evidence>
<gene>
    <name evidence="4" type="ORF">ANT32C12.35</name>
</gene>
<dbReference type="SUPFAM" id="SSF51735">
    <property type="entry name" value="NAD(P)-binding Rossmann-fold domains"/>
    <property type="match status" value="1"/>
</dbReference>
<name>Q6UCZ1_9PROT</name>
<reference evidence="4" key="1">
    <citation type="journal article" date="2003" name="Proc. Natl. Acad. Sci. U.S.A.">
        <title>Proteorhodopsin genes are distributed among divergent marine bacterial taxa.</title>
        <authorList>
            <person name="De La Torre J.R."/>
            <person name="Christianson L.M."/>
            <person name="Beja O."/>
            <person name="Suzuki M.T."/>
            <person name="Karl D.M."/>
            <person name="Heidelberg J."/>
            <person name="DeLong E.F."/>
        </authorList>
    </citation>
    <scope>NUCLEOTIDE SEQUENCE</scope>
</reference>
<dbReference type="Gene3D" id="3.40.50.720">
    <property type="entry name" value="NAD(P)-binding Rossmann-like Domain"/>
    <property type="match status" value="1"/>
</dbReference>
<dbReference type="PANTHER" id="PTHR43391">
    <property type="entry name" value="RETINOL DEHYDROGENASE-RELATED"/>
    <property type="match status" value="1"/>
</dbReference>
<dbReference type="EMBL" id="AY372453">
    <property type="protein sequence ID" value="AAR05249.1"/>
    <property type="molecule type" value="Genomic_DNA"/>
</dbReference>
<protein>
    <submittedName>
        <fullName evidence="4">Predicted oxidoreductase</fullName>
    </submittedName>
</protein>
<dbReference type="InterPro" id="IPR036291">
    <property type="entry name" value="NAD(P)-bd_dom_sf"/>
</dbReference>
<accession>Q6UCZ1</accession>
<organism evidence="4">
    <name type="scientific">uncultured marine proteobacterium ANT32C12</name>
    <dbReference type="NCBI Taxonomy" id="248048"/>
    <lineage>
        <taxon>Bacteria</taxon>
        <taxon>Pseudomonadati</taxon>
        <taxon>Pseudomonadota</taxon>
        <taxon>environmental samples</taxon>
    </lineage>
</organism>
<evidence type="ECO:0000256" key="2">
    <source>
        <dbReference type="ARBA" id="ARBA00023002"/>
    </source>
</evidence>
<dbReference type="AlphaFoldDB" id="Q6UCZ1"/>
<keyword evidence="2" id="KW-0560">Oxidoreductase</keyword>
<comment type="similarity">
    <text evidence="1 3">Belongs to the short-chain dehydrogenases/reductases (SDR) family.</text>
</comment>
<dbReference type="PANTHER" id="PTHR43391:SF26">
    <property type="entry name" value="BLL7251 PROTEIN"/>
    <property type="match status" value="1"/>
</dbReference>
<evidence type="ECO:0000256" key="3">
    <source>
        <dbReference type="RuleBase" id="RU000363"/>
    </source>
</evidence>
<reference evidence="4" key="2">
    <citation type="submission" date="2003-08" db="EMBL/GenBank/DDBJ databases">
        <authorList>
            <person name="de la Torre J.R."/>
            <person name="Christianson L.M."/>
            <person name="Beja O."/>
            <person name="Suzuki M.T."/>
            <person name="Karl D.M."/>
            <person name="Heidelberg J.F."/>
            <person name="DeLong E.F."/>
        </authorList>
    </citation>
    <scope>NUCLEOTIDE SEQUENCE</scope>
</reference>
<dbReference type="PRINTS" id="PR00080">
    <property type="entry name" value="SDRFAMILY"/>
</dbReference>
<dbReference type="PRINTS" id="PR00081">
    <property type="entry name" value="GDHRDH"/>
</dbReference>
<sequence>MDILNKRIVVTGAASGIGKALCIAFKEAGAKSIVCVDMNMDGARETANTVSGLAVAADVSQEQDIINVIDEANKLSGGIDIFCSNAGIGGKPGFFEADTADWNHIWGVNVQSHIHAAKHVLPQMIERGEGYLVNTSSAAGLLTQLGAAGYAVTKAAAVSFAEWIKITYGNKGIGVSCLCPQAVRTAMTEQGPGVAGVDGMLEADVVANDVLDAIKEERFLVLPHQEVAEYMQRKANDRDRWIGGMQRLQKQYEGFLAPMEGDEKS</sequence>
<dbReference type="CDD" id="cd05233">
    <property type="entry name" value="SDR_c"/>
    <property type="match status" value="1"/>
</dbReference>
<evidence type="ECO:0000256" key="1">
    <source>
        <dbReference type="ARBA" id="ARBA00006484"/>
    </source>
</evidence>
<dbReference type="InterPro" id="IPR002347">
    <property type="entry name" value="SDR_fam"/>
</dbReference>
<dbReference type="GO" id="GO:0016491">
    <property type="term" value="F:oxidoreductase activity"/>
    <property type="evidence" value="ECO:0007669"/>
    <property type="project" value="UniProtKB-KW"/>
</dbReference>
<proteinExistence type="inferred from homology"/>
<dbReference type="Pfam" id="PF00106">
    <property type="entry name" value="adh_short"/>
    <property type="match status" value="1"/>
</dbReference>